<dbReference type="InterPro" id="IPR035892">
    <property type="entry name" value="C2_domain_sf"/>
</dbReference>
<dbReference type="AlphaFoldDB" id="K3WYR8"/>
<dbReference type="SUPFAM" id="SSF53300">
    <property type="entry name" value="vWA-like"/>
    <property type="match status" value="1"/>
</dbReference>
<dbReference type="Proteomes" id="UP000019132">
    <property type="component" value="Unassembled WGS sequence"/>
</dbReference>
<evidence type="ECO:0000313" key="5">
    <source>
        <dbReference type="Proteomes" id="UP000019132"/>
    </source>
</evidence>
<organism evidence="4 5">
    <name type="scientific">Globisporangium ultimum (strain ATCC 200006 / CBS 805.95 / DAOM BR144)</name>
    <name type="common">Pythium ultimum</name>
    <dbReference type="NCBI Taxonomy" id="431595"/>
    <lineage>
        <taxon>Eukaryota</taxon>
        <taxon>Sar</taxon>
        <taxon>Stramenopiles</taxon>
        <taxon>Oomycota</taxon>
        <taxon>Peronosporomycetes</taxon>
        <taxon>Pythiales</taxon>
        <taxon>Pythiaceae</taxon>
        <taxon>Globisporangium</taxon>
    </lineage>
</organism>
<dbReference type="STRING" id="431595.K3WYR8"/>
<reference evidence="4" key="3">
    <citation type="submission" date="2015-02" db="UniProtKB">
        <authorList>
            <consortium name="EnsemblProtists"/>
        </authorList>
    </citation>
    <scope>IDENTIFICATION</scope>
    <source>
        <strain evidence="4">DAOM BR144</strain>
    </source>
</reference>
<dbReference type="EnsemblProtists" id="PYU1_T010117">
    <property type="protein sequence ID" value="PYU1_T010117"/>
    <property type="gene ID" value="PYU1_G010097"/>
</dbReference>
<dbReference type="Pfam" id="PF00168">
    <property type="entry name" value="C2"/>
    <property type="match status" value="2"/>
</dbReference>
<dbReference type="FunFam" id="2.60.40.150:FF:000099">
    <property type="entry name" value="Copine 3"/>
    <property type="match status" value="1"/>
</dbReference>
<reference evidence="5" key="1">
    <citation type="journal article" date="2010" name="Genome Biol.">
        <title>Genome sequence of the necrotrophic plant pathogen Pythium ultimum reveals original pathogenicity mechanisms and effector repertoire.</title>
        <authorList>
            <person name="Levesque C.A."/>
            <person name="Brouwer H."/>
            <person name="Cano L."/>
            <person name="Hamilton J.P."/>
            <person name="Holt C."/>
            <person name="Huitema E."/>
            <person name="Raffaele S."/>
            <person name="Robideau G.P."/>
            <person name="Thines M."/>
            <person name="Win J."/>
            <person name="Zerillo M.M."/>
            <person name="Beakes G.W."/>
            <person name="Boore J.L."/>
            <person name="Busam D."/>
            <person name="Dumas B."/>
            <person name="Ferriera S."/>
            <person name="Fuerstenberg S.I."/>
            <person name="Gachon C.M."/>
            <person name="Gaulin E."/>
            <person name="Govers F."/>
            <person name="Grenville-Briggs L."/>
            <person name="Horner N."/>
            <person name="Hostetler J."/>
            <person name="Jiang R.H."/>
            <person name="Johnson J."/>
            <person name="Krajaejun T."/>
            <person name="Lin H."/>
            <person name="Meijer H.J."/>
            <person name="Moore B."/>
            <person name="Morris P."/>
            <person name="Phuntmart V."/>
            <person name="Puiu D."/>
            <person name="Shetty J."/>
            <person name="Stajich J.E."/>
            <person name="Tripathy S."/>
            <person name="Wawra S."/>
            <person name="van West P."/>
            <person name="Whitty B.R."/>
            <person name="Coutinho P.M."/>
            <person name="Henrissat B."/>
            <person name="Martin F."/>
            <person name="Thomas P.D."/>
            <person name="Tyler B.M."/>
            <person name="De Vries R.P."/>
            <person name="Kamoun S."/>
            <person name="Yandell M."/>
            <person name="Tisserat N."/>
            <person name="Buell C.R."/>
        </authorList>
    </citation>
    <scope>NUCLEOTIDE SEQUENCE</scope>
    <source>
        <strain evidence="5">DAOM:BR144</strain>
    </source>
</reference>
<keyword evidence="2" id="KW-0677">Repeat</keyword>
<dbReference type="EMBL" id="GL376623">
    <property type="status" value="NOT_ANNOTATED_CDS"/>
    <property type="molecule type" value="Genomic_DNA"/>
</dbReference>
<comment type="similarity">
    <text evidence="1">Belongs to the copine family.</text>
</comment>
<proteinExistence type="inferred from homology"/>
<dbReference type="Pfam" id="PF07002">
    <property type="entry name" value="Copine"/>
    <property type="match status" value="1"/>
</dbReference>
<dbReference type="PROSITE" id="PS50004">
    <property type="entry name" value="C2"/>
    <property type="match status" value="2"/>
</dbReference>
<dbReference type="PANTHER" id="PTHR10857">
    <property type="entry name" value="COPINE"/>
    <property type="match status" value="1"/>
</dbReference>
<dbReference type="OMA" id="EMAAQCV"/>
<dbReference type="InterPro" id="IPR036465">
    <property type="entry name" value="vWFA_dom_sf"/>
</dbReference>
<dbReference type="PANTHER" id="PTHR10857:SF106">
    <property type="entry name" value="C2 DOMAIN-CONTAINING PROTEIN"/>
    <property type="match status" value="1"/>
</dbReference>
<name>K3WYR8_GLOUD</name>
<dbReference type="Gene3D" id="2.60.40.150">
    <property type="entry name" value="C2 domain"/>
    <property type="match status" value="2"/>
</dbReference>
<dbReference type="eggNOG" id="KOG1327">
    <property type="taxonomic scope" value="Eukaryota"/>
</dbReference>
<evidence type="ECO:0000256" key="1">
    <source>
        <dbReference type="ARBA" id="ARBA00009048"/>
    </source>
</evidence>
<dbReference type="VEuPathDB" id="FungiDB:PYU1_G010097"/>
<sequence length="558" mass="61665">MYAAAAPSAAYGASSRVPTSRVELSLSAKNLKDRDVLSKSDPFAVLSQFDGRGWIEIGRTEPLEDNLSPAWTKLFLVDYYFESQQQLKVDIYDEDSSSKKLSEHDYIGGTSFTLGQVMGAPGQSGSFLLTRGKHHGSHRGSLLVKAEEAKNTNEVVRLRFAGSNLPNMDGMFGKSDPFLVIKRLREDNSSWMPVHKTEVIDNNLNPNWRVFELPLQQLCNGDYRRPLQLQVFDQDRGSKHELIGSVDTLIAKRGTNYVLHNEELHRKKGKKYTNAGLLIAHDVDVMRLPSFVEFLRGGLEMSLIIGIDYTASNGAISDPHSLHFLDPRGPNQYQHAVSATASILQEYDSDKMIPVYGFGGIPPGAHSVDHCFPLNLNPPNPEVYGAQGVLQLYTSSLPYIRLHGPTIIQQTMAIAQSSADPRKQKYFVLLIITDGAIMDMPTTIDTLVQAANTTPLSIVIIGVGPADFSSMNALDGDGKVLRDSRGRPSTRDIVQFVPYNRFAHDPSLLTRETLAEIPNQLCQYMRVRGINPNPAIAPSFKAFEPPAAGASVAWMRLQ</sequence>
<dbReference type="CDD" id="cd04048">
    <property type="entry name" value="C2A_Copine"/>
    <property type="match status" value="1"/>
</dbReference>
<keyword evidence="5" id="KW-1185">Reference proteome</keyword>
<dbReference type="InParanoid" id="K3WYR8"/>
<dbReference type="HOGENOM" id="CLU_020452_3_2_1"/>
<dbReference type="InterPro" id="IPR037768">
    <property type="entry name" value="C2B_Copine"/>
</dbReference>
<feature type="domain" description="C2" evidence="3">
    <location>
        <begin position="1"/>
        <end position="127"/>
    </location>
</feature>
<protein>
    <recommendedName>
        <fullName evidence="3">C2 domain-containing protein</fullName>
    </recommendedName>
</protein>
<evidence type="ECO:0000259" key="3">
    <source>
        <dbReference type="PROSITE" id="PS50004"/>
    </source>
</evidence>
<dbReference type="InterPro" id="IPR000008">
    <property type="entry name" value="C2_dom"/>
</dbReference>
<dbReference type="GO" id="GO:0005886">
    <property type="term" value="C:plasma membrane"/>
    <property type="evidence" value="ECO:0007669"/>
    <property type="project" value="TreeGrafter"/>
</dbReference>
<dbReference type="SMART" id="SM00239">
    <property type="entry name" value="C2"/>
    <property type="match status" value="2"/>
</dbReference>
<evidence type="ECO:0000256" key="2">
    <source>
        <dbReference type="ARBA" id="ARBA00022737"/>
    </source>
</evidence>
<dbReference type="SUPFAM" id="SSF49562">
    <property type="entry name" value="C2 domain (Calcium/lipid-binding domain, CaLB)"/>
    <property type="match status" value="2"/>
</dbReference>
<reference evidence="5" key="2">
    <citation type="submission" date="2010-04" db="EMBL/GenBank/DDBJ databases">
        <authorList>
            <person name="Buell R."/>
            <person name="Hamilton J."/>
            <person name="Hostetler J."/>
        </authorList>
    </citation>
    <scope>NUCLEOTIDE SEQUENCE [LARGE SCALE GENOMIC DNA]</scope>
    <source>
        <strain evidence="5">DAOM:BR144</strain>
    </source>
</reference>
<dbReference type="CDD" id="cd04047">
    <property type="entry name" value="C2B_Copine"/>
    <property type="match status" value="1"/>
</dbReference>
<dbReference type="InterPro" id="IPR045052">
    <property type="entry name" value="Copine"/>
</dbReference>
<accession>K3WYR8</accession>
<evidence type="ECO:0000313" key="4">
    <source>
        <dbReference type="EnsemblProtists" id="PYU1_T010117"/>
    </source>
</evidence>
<dbReference type="InterPro" id="IPR010734">
    <property type="entry name" value="Copine_C"/>
</dbReference>
<feature type="domain" description="C2" evidence="3">
    <location>
        <begin position="134"/>
        <end position="268"/>
    </location>
</feature>
<dbReference type="SMART" id="SM00327">
    <property type="entry name" value="VWA"/>
    <property type="match status" value="1"/>
</dbReference>
<dbReference type="GO" id="GO:0071277">
    <property type="term" value="P:cellular response to calcium ion"/>
    <property type="evidence" value="ECO:0007669"/>
    <property type="project" value="TreeGrafter"/>
</dbReference>
<dbReference type="GO" id="GO:0005544">
    <property type="term" value="F:calcium-dependent phospholipid binding"/>
    <property type="evidence" value="ECO:0007669"/>
    <property type="project" value="InterPro"/>
</dbReference>
<dbReference type="InterPro" id="IPR002035">
    <property type="entry name" value="VWF_A"/>
</dbReference>